<organism evidence="1 2">
    <name type="scientific">Nicotiana tabacum</name>
    <name type="common">Common tobacco</name>
    <dbReference type="NCBI Taxonomy" id="4097"/>
    <lineage>
        <taxon>Eukaryota</taxon>
        <taxon>Viridiplantae</taxon>
        <taxon>Streptophyta</taxon>
        <taxon>Embryophyta</taxon>
        <taxon>Tracheophyta</taxon>
        <taxon>Spermatophyta</taxon>
        <taxon>Magnoliopsida</taxon>
        <taxon>eudicotyledons</taxon>
        <taxon>Gunneridae</taxon>
        <taxon>Pentapetalae</taxon>
        <taxon>asterids</taxon>
        <taxon>lamiids</taxon>
        <taxon>Solanales</taxon>
        <taxon>Solanaceae</taxon>
        <taxon>Nicotianoideae</taxon>
        <taxon>Nicotianeae</taxon>
        <taxon>Nicotiana</taxon>
    </lineage>
</organism>
<reference evidence="2" key="2">
    <citation type="submission" date="2025-08" db="UniProtKB">
        <authorList>
            <consortium name="RefSeq"/>
        </authorList>
    </citation>
    <scope>IDENTIFICATION</scope>
    <source>
        <tissue evidence="2">Leaf</tissue>
    </source>
</reference>
<reference evidence="1" key="1">
    <citation type="journal article" date="2014" name="Nat. Commun.">
        <title>The tobacco genome sequence and its comparison with those of tomato and potato.</title>
        <authorList>
            <person name="Sierro N."/>
            <person name="Battey J.N."/>
            <person name="Ouadi S."/>
            <person name="Bakaher N."/>
            <person name="Bovet L."/>
            <person name="Willig A."/>
            <person name="Goepfert S."/>
            <person name="Peitsch M.C."/>
            <person name="Ivanov N.V."/>
        </authorList>
    </citation>
    <scope>NUCLEOTIDE SEQUENCE [LARGE SCALE GENOMIC DNA]</scope>
</reference>
<name>A0AC58STT9_TOBAC</name>
<evidence type="ECO:0000313" key="1">
    <source>
        <dbReference type="Proteomes" id="UP000790787"/>
    </source>
</evidence>
<accession>A0AC58STT9</accession>
<gene>
    <name evidence="2" type="primary">LOC142170366</name>
</gene>
<proteinExistence type="predicted"/>
<dbReference type="RefSeq" id="XP_075088364.1">
    <property type="nucleotide sequence ID" value="XM_075232263.1"/>
</dbReference>
<keyword evidence="1" id="KW-1185">Reference proteome</keyword>
<protein>
    <submittedName>
        <fullName evidence="2">Uncharacterized protein LOC142170366</fullName>
    </submittedName>
</protein>
<sequence>MPSLQVHVMEVEGNNDKKKRPFKFYNCMADYPDLGKIVEANWCLHEGSMATIWQNLKIIKSALKKLNRKEFMNIAEKIKSIREKLKDTQGRMRNFNSPNSLFEEEKNLLFQLLKWDKIEESIYKQKSRVQWLQLGDTNSAYFFSSMKGRKVQNQITKLIDSNGNVMTNPKIRR</sequence>
<dbReference type="Proteomes" id="UP000790787">
    <property type="component" value="Chromosome 16"/>
</dbReference>
<evidence type="ECO:0000313" key="2">
    <source>
        <dbReference type="RefSeq" id="XP_075088364.1"/>
    </source>
</evidence>